<gene>
    <name evidence="1" type="ORF">PFISCL1PPCAC_22519</name>
</gene>
<organism evidence="1 2">
    <name type="scientific">Pristionchus fissidentatus</name>
    <dbReference type="NCBI Taxonomy" id="1538716"/>
    <lineage>
        <taxon>Eukaryota</taxon>
        <taxon>Metazoa</taxon>
        <taxon>Ecdysozoa</taxon>
        <taxon>Nematoda</taxon>
        <taxon>Chromadorea</taxon>
        <taxon>Rhabditida</taxon>
        <taxon>Rhabditina</taxon>
        <taxon>Diplogasteromorpha</taxon>
        <taxon>Diplogasteroidea</taxon>
        <taxon>Neodiplogasteridae</taxon>
        <taxon>Pristionchus</taxon>
    </lineage>
</organism>
<name>A0AAV5WH63_9BILA</name>
<sequence length="61" mass="6795">MNTMAIYLQNSMPVVYATGFDSINDPACRPVYTPSTSDSVWYTSVPVYSPIATIDFHSNTR</sequence>
<dbReference type="AlphaFoldDB" id="A0AAV5WH63"/>
<accession>A0AAV5WH63</accession>
<reference evidence="1" key="1">
    <citation type="submission" date="2023-10" db="EMBL/GenBank/DDBJ databases">
        <title>Genome assembly of Pristionchus species.</title>
        <authorList>
            <person name="Yoshida K."/>
            <person name="Sommer R.J."/>
        </authorList>
    </citation>
    <scope>NUCLEOTIDE SEQUENCE</scope>
    <source>
        <strain evidence="1">RS5133</strain>
    </source>
</reference>
<dbReference type="EMBL" id="BTSY01000006">
    <property type="protein sequence ID" value="GMT31222.1"/>
    <property type="molecule type" value="Genomic_DNA"/>
</dbReference>
<evidence type="ECO:0000313" key="1">
    <source>
        <dbReference type="EMBL" id="GMT31222.1"/>
    </source>
</evidence>
<protein>
    <submittedName>
        <fullName evidence="1">Uncharacterized protein</fullName>
    </submittedName>
</protein>
<dbReference type="Proteomes" id="UP001432322">
    <property type="component" value="Unassembled WGS sequence"/>
</dbReference>
<keyword evidence="2" id="KW-1185">Reference proteome</keyword>
<comment type="caution">
    <text evidence="1">The sequence shown here is derived from an EMBL/GenBank/DDBJ whole genome shotgun (WGS) entry which is preliminary data.</text>
</comment>
<proteinExistence type="predicted"/>
<feature type="non-terminal residue" evidence="1">
    <location>
        <position position="61"/>
    </location>
</feature>
<evidence type="ECO:0000313" key="2">
    <source>
        <dbReference type="Proteomes" id="UP001432322"/>
    </source>
</evidence>